<evidence type="ECO:0000256" key="6">
    <source>
        <dbReference type="ARBA" id="ARBA00023163"/>
    </source>
</evidence>
<keyword evidence="7" id="KW-0539">Nucleus</keyword>
<evidence type="ECO:0000256" key="4">
    <source>
        <dbReference type="ARBA" id="ARBA00022833"/>
    </source>
</evidence>
<dbReference type="GO" id="GO:0008270">
    <property type="term" value="F:zinc ion binding"/>
    <property type="evidence" value="ECO:0007669"/>
    <property type="project" value="UniProtKB-KW"/>
</dbReference>
<dbReference type="Gramene" id="rna28749">
    <property type="protein sequence ID" value="RHN53801.1"/>
    <property type="gene ID" value="gene28749"/>
</dbReference>
<evidence type="ECO:0000256" key="7">
    <source>
        <dbReference type="ARBA" id="ARBA00023242"/>
    </source>
</evidence>
<comment type="subcellular location">
    <subcellularLocation>
        <location evidence="1">Nucleus</location>
    </subcellularLocation>
</comment>
<evidence type="ECO:0000313" key="10">
    <source>
        <dbReference type="Proteomes" id="UP000265566"/>
    </source>
</evidence>
<evidence type="ECO:0000313" key="9">
    <source>
        <dbReference type="EMBL" id="RHN53801.1"/>
    </source>
</evidence>
<reference evidence="10" key="1">
    <citation type="journal article" date="2018" name="Nat. Plants">
        <title>Whole-genome landscape of Medicago truncatula symbiotic genes.</title>
        <authorList>
            <person name="Pecrix Y."/>
            <person name="Staton S.E."/>
            <person name="Sallet E."/>
            <person name="Lelandais-Briere C."/>
            <person name="Moreau S."/>
            <person name="Carrere S."/>
            <person name="Blein T."/>
            <person name="Jardinaud M.F."/>
            <person name="Latrasse D."/>
            <person name="Zouine M."/>
            <person name="Zahm M."/>
            <person name="Kreplak J."/>
            <person name="Mayjonade B."/>
            <person name="Satge C."/>
            <person name="Perez M."/>
            <person name="Cauet S."/>
            <person name="Marande W."/>
            <person name="Chantry-Darmon C."/>
            <person name="Lopez-Roques C."/>
            <person name="Bouchez O."/>
            <person name="Berard A."/>
            <person name="Debelle F."/>
            <person name="Munos S."/>
            <person name="Bendahmane A."/>
            <person name="Berges H."/>
            <person name="Niebel A."/>
            <person name="Buitink J."/>
            <person name="Frugier F."/>
            <person name="Benhamed M."/>
            <person name="Crespi M."/>
            <person name="Gouzy J."/>
            <person name="Gamas P."/>
        </authorList>
    </citation>
    <scope>NUCLEOTIDE SEQUENCE [LARGE SCALE GENOMIC DNA]</scope>
    <source>
        <strain evidence="10">cv. Jemalong A17</strain>
    </source>
</reference>
<dbReference type="Proteomes" id="UP000265566">
    <property type="component" value="Chromosome 5"/>
</dbReference>
<proteinExistence type="predicted"/>
<gene>
    <name evidence="9" type="ORF">MtrunA17_Chr5g0399791</name>
</gene>
<keyword evidence="2" id="KW-0479">Metal-binding</keyword>
<evidence type="ECO:0000259" key="8">
    <source>
        <dbReference type="PROSITE" id="PS51916"/>
    </source>
</evidence>
<keyword evidence="3" id="KW-0863">Zinc-finger</keyword>
<dbReference type="Gene3D" id="1.10.2020.20">
    <property type="match status" value="1"/>
</dbReference>
<dbReference type="AlphaFoldDB" id="A0A396HMT3"/>
<evidence type="ECO:0000256" key="1">
    <source>
        <dbReference type="ARBA" id="ARBA00004123"/>
    </source>
</evidence>
<evidence type="ECO:0000256" key="2">
    <source>
        <dbReference type="ARBA" id="ARBA00022723"/>
    </source>
</evidence>
<dbReference type="InterPro" id="IPR028020">
    <property type="entry name" value="ASX_DEUBAD_dom"/>
</dbReference>
<comment type="caution">
    <text evidence="9">The sequence shown here is derived from an EMBL/GenBank/DDBJ whole genome shotgun (WGS) entry which is preliminary data.</text>
</comment>
<dbReference type="GO" id="GO:0005634">
    <property type="term" value="C:nucleus"/>
    <property type="evidence" value="ECO:0007669"/>
    <property type="project" value="UniProtKB-SubCell"/>
</dbReference>
<organism evidence="9 10">
    <name type="scientific">Medicago truncatula</name>
    <name type="common">Barrel medic</name>
    <name type="synonym">Medicago tribuloides</name>
    <dbReference type="NCBI Taxonomy" id="3880"/>
    <lineage>
        <taxon>Eukaryota</taxon>
        <taxon>Viridiplantae</taxon>
        <taxon>Streptophyta</taxon>
        <taxon>Embryophyta</taxon>
        <taxon>Tracheophyta</taxon>
        <taxon>Spermatophyta</taxon>
        <taxon>Magnoliopsida</taxon>
        <taxon>eudicotyledons</taxon>
        <taxon>Gunneridae</taxon>
        <taxon>Pentapetalae</taxon>
        <taxon>rosids</taxon>
        <taxon>fabids</taxon>
        <taxon>Fabales</taxon>
        <taxon>Fabaceae</taxon>
        <taxon>Papilionoideae</taxon>
        <taxon>50 kb inversion clade</taxon>
        <taxon>NPAAA clade</taxon>
        <taxon>Hologalegina</taxon>
        <taxon>IRL clade</taxon>
        <taxon>Trifolieae</taxon>
        <taxon>Medicago</taxon>
    </lineage>
</organism>
<dbReference type="InterPro" id="IPR038108">
    <property type="entry name" value="RPN13_DEUBAD_sf"/>
</dbReference>
<keyword evidence="4" id="KW-0862">Zinc</keyword>
<keyword evidence="6" id="KW-0804">Transcription</keyword>
<dbReference type="InterPro" id="IPR044867">
    <property type="entry name" value="DEUBAD_dom"/>
</dbReference>
<protein>
    <submittedName>
        <fullName evidence="9">Putative ASX domain-containing protein</fullName>
    </submittedName>
</protein>
<dbReference type="EMBL" id="PSQE01000005">
    <property type="protein sequence ID" value="RHN53801.1"/>
    <property type="molecule type" value="Genomic_DNA"/>
</dbReference>
<keyword evidence="5" id="KW-0805">Transcription regulation</keyword>
<dbReference type="PROSITE" id="PS51916">
    <property type="entry name" value="DEUBAD"/>
    <property type="match status" value="1"/>
</dbReference>
<name>A0A396HMT3_MEDTR</name>
<evidence type="ECO:0000256" key="3">
    <source>
        <dbReference type="ARBA" id="ARBA00022771"/>
    </source>
</evidence>
<evidence type="ECO:0000256" key="5">
    <source>
        <dbReference type="ARBA" id="ARBA00023015"/>
    </source>
</evidence>
<accession>A0A396HMT3</accession>
<sequence>MNLLILFWRRDKLERVQILGNHDSPLCLVDLNDVVNYEEFTRNLSYEEQQQLLKFLPVVDTAKLPDGLKVMFSSSQFKENLTNFQQLLAKGAFDISLPEVKPEDCETLKRYALNELSKSKWVEHYHNKRCKSRAEKSDVPGSSGIASTNVANVKRMRDSRNQNFPEMKTIMRSPKRIITKISYNPKSLFPLPPDASSHLLDSFNFVEESSDQDLLLEVPSNNSFPQAELLHPTSIFGAQASTSSSSAYSHFVNH</sequence>
<dbReference type="Pfam" id="PF13919">
    <property type="entry name" value="ASXH"/>
    <property type="match status" value="1"/>
</dbReference>
<feature type="domain" description="DEUBAD" evidence="8">
    <location>
        <begin position="22"/>
        <end position="131"/>
    </location>
</feature>